<comment type="function">
    <text evidence="7">Functions as a peptidoglycan terminase that cleaves nascent peptidoglycan strands endolytically to terminate their elongation.</text>
</comment>
<dbReference type="Proteomes" id="UP000188235">
    <property type="component" value="Chromosome"/>
</dbReference>
<organism evidence="8 9">
    <name type="scientific">Tessaracoccus flavescens</name>
    <dbReference type="NCBI Taxonomy" id="399497"/>
    <lineage>
        <taxon>Bacteria</taxon>
        <taxon>Bacillati</taxon>
        <taxon>Actinomycetota</taxon>
        <taxon>Actinomycetes</taxon>
        <taxon>Propionibacteriales</taxon>
        <taxon>Propionibacteriaceae</taxon>
        <taxon>Tessaracoccus</taxon>
    </lineage>
</organism>
<sequence length="367" mass="39565">MDNDGRLNWRKIGYHARSAFAVLLAAAVLGGGGWYVYAKANEAYVEWRTEEDYIGEGKEKVEVLIPRGAGSTQIGDLLTEAGVIKSTKAFRSAVEDAGARDKLQYGRFALKKELPAATALEMLLDPKNVVNEKVTFPEGTTFAEQQAIMAEKFGVSAEELKTAASISYDALPAYAGGRLEGYTFPSTYQVVEPVVPSSVVGTQLRQFGRIAEKLELESKAQALGTTPHAVVTTASIIASEVTNPDDQPMVAAVIYNRLNKGMMLQMDSTVHYAVGKAGKVTTTAEDRKDPSPYNTYMHKGLPPGPISNPGETALSAALNPAATDALFFVTVNLDTGETRFAATAEEHEANVKLFQQWCSANKDRGLC</sequence>
<gene>
    <name evidence="7" type="primary">mltG</name>
    <name evidence="8" type="ORF">BW733_16325</name>
</gene>
<comment type="catalytic activity">
    <reaction evidence="7">
        <text>a peptidoglycan chain = a peptidoglycan chain with N-acetyl-1,6-anhydromuramyl-[peptide] at the reducing end + a peptidoglycan chain with N-acetylglucosamine at the non-reducing end.</text>
        <dbReference type="EC" id="4.2.2.29"/>
    </reaction>
</comment>
<dbReference type="EC" id="4.2.2.29" evidence="7"/>
<evidence type="ECO:0000256" key="1">
    <source>
        <dbReference type="ARBA" id="ARBA00022475"/>
    </source>
</evidence>
<keyword evidence="6 7" id="KW-0961">Cell wall biogenesis/degradation</keyword>
<dbReference type="NCBIfam" id="TIGR00247">
    <property type="entry name" value="endolytic transglycosylase MltG"/>
    <property type="match status" value="1"/>
</dbReference>
<dbReference type="AlphaFoldDB" id="A0A1Q2D2Q5"/>
<proteinExistence type="inferred from homology"/>
<evidence type="ECO:0000256" key="7">
    <source>
        <dbReference type="HAMAP-Rule" id="MF_02065"/>
    </source>
</evidence>
<dbReference type="HAMAP" id="MF_02065">
    <property type="entry name" value="MltG"/>
    <property type="match status" value="1"/>
</dbReference>
<keyword evidence="1 7" id="KW-1003">Cell membrane</keyword>
<dbReference type="GO" id="GO:0009252">
    <property type="term" value="P:peptidoglycan biosynthetic process"/>
    <property type="evidence" value="ECO:0007669"/>
    <property type="project" value="UniProtKB-UniRule"/>
</dbReference>
<keyword evidence="3 7" id="KW-1133">Transmembrane helix</keyword>
<evidence type="ECO:0000256" key="6">
    <source>
        <dbReference type="ARBA" id="ARBA00023316"/>
    </source>
</evidence>
<dbReference type="Gene3D" id="3.30.1490.480">
    <property type="entry name" value="Endolytic murein transglycosylase"/>
    <property type="match status" value="1"/>
</dbReference>
<evidence type="ECO:0000256" key="3">
    <source>
        <dbReference type="ARBA" id="ARBA00022989"/>
    </source>
</evidence>
<keyword evidence="2 7" id="KW-0812">Transmembrane</keyword>
<accession>A0A1Q2D2Q5</accession>
<dbReference type="GO" id="GO:0008932">
    <property type="term" value="F:lytic endotransglycosylase activity"/>
    <property type="evidence" value="ECO:0007669"/>
    <property type="project" value="UniProtKB-UniRule"/>
</dbReference>
<dbReference type="EMBL" id="CP019607">
    <property type="protein sequence ID" value="AQP52689.1"/>
    <property type="molecule type" value="Genomic_DNA"/>
</dbReference>
<dbReference type="GO" id="GO:0071555">
    <property type="term" value="P:cell wall organization"/>
    <property type="evidence" value="ECO:0007669"/>
    <property type="project" value="UniProtKB-KW"/>
</dbReference>
<dbReference type="GO" id="GO:0005886">
    <property type="term" value="C:plasma membrane"/>
    <property type="evidence" value="ECO:0007669"/>
    <property type="project" value="UniProtKB-UniRule"/>
</dbReference>
<feature type="site" description="Important for catalytic activity" evidence="7">
    <location>
        <position position="240"/>
    </location>
</feature>
<dbReference type="InterPro" id="IPR003770">
    <property type="entry name" value="MLTG-like"/>
</dbReference>
<keyword evidence="4 7" id="KW-0472">Membrane</keyword>
<keyword evidence="9" id="KW-1185">Reference proteome</keyword>
<keyword evidence="5 7" id="KW-0456">Lyase</keyword>
<evidence type="ECO:0000256" key="2">
    <source>
        <dbReference type="ARBA" id="ARBA00022692"/>
    </source>
</evidence>
<dbReference type="CDD" id="cd08010">
    <property type="entry name" value="MltG_like"/>
    <property type="match status" value="1"/>
</dbReference>
<evidence type="ECO:0000313" key="8">
    <source>
        <dbReference type="EMBL" id="AQP52689.1"/>
    </source>
</evidence>
<dbReference type="PANTHER" id="PTHR30518">
    <property type="entry name" value="ENDOLYTIC MUREIN TRANSGLYCOSYLASE"/>
    <property type="match status" value="1"/>
</dbReference>
<comment type="similarity">
    <text evidence="7">Belongs to the transglycosylase MltG family.</text>
</comment>
<reference evidence="8 9" key="1">
    <citation type="journal article" date="2008" name="Int. J. Syst. Evol. Microbiol.">
        <title>Tessaracoccus flavescens sp. nov., isolated from marine sediment.</title>
        <authorList>
            <person name="Lee D.W."/>
            <person name="Lee S.D."/>
        </authorList>
    </citation>
    <scope>NUCLEOTIDE SEQUENCE [LARGE SCALE GENOMIC DNA]</scope>
    <source>
        <strain evidence="8 9">SST-39T</strain>
    </source>
</reference>
<evidence type="ECO:0000256" key="4">
    <source>
        <dbReference type="ARBA" id="ARBA00023136"/>
    </source>
</evidence>
<evidence type="ECO:0000256" key="5">
    <source>
        <dbReference type="ARBA" id="ARBA00023239"/>
    </source>
</evidence>
<name>A0A1Q2D2Q5_9ACTN</name>
<dbReference type="KEGG" id="tfa:BW733_16325"/>
<dbReference type="Pfam" id="PF02618">
    <property type="entry name" value="YceG"/>
    <property type="match status" value="1"/>
</dbReference>
<dbReference type="STRING" id="399497.BW733_16325"/>
<evidence type="ECO:0000313" key="9">
    <source>
        <dbReference type="Proteomes" id="UP000188235"/>
    </source>
</evidence>
<dbReference type="PANTHER" id="PTHR30518:SF2">
    <property type="entry name" value="ENDOLYTIC MUREIN TRANSGLYCOSYLASE"/>
    <property type="match status" value="1"/>
</dbReference>
<protein>
    <recommendedName>
        <fullName evidence="7">Endolytic murein transglycosylase</fullName>
        <ecNumber evidence="7">4.2.2.29</ecNumber>
    </recommendedName>
    <alternativeName>
        <fullName evidence="7">Peptidoglycan lytic transglycosylase</fullName>
    </alternativeName>
    <alternativeName>
        <fullName evidence="7">Peptidoglycan polymerization terminase</fullName>
    </alternativeName>
</protein>